<dbReference type="GO" id="GO:0050660">
    <property type="term" value="F:flavin adenine dinucleotide binding"/>
    <property type="evidence" value="ECO:0007669"/>
    <property type="project" value="InterPro"/>
</dbReference>
<dbReference type="GO" id="GO:0008115">
    <property type="term" value="F:sarcosine oxidase activity"/>
    <property type="evidence" value="ECO:0007669"/>
    <property type="project" value="TreeGrafter"/>
</dbReference>
<comment type="cofactor">
    <cofactor evidence="1">
        <name>FAD</name>
        <dbReference type="ChEBI" id="CHEBI:57692"/>
    </cofactor>
</comment>
<dbReference type="EMBL" id="BMNL01000002">
    <property type="protein sequence ID" value="GGP20201.1"/>
    <property type="molecule type" value="Genomic_DNA"/>
</dbReference>
<name>A0A830GSJ2_9CREN</name>
<keyword evidence="3" id="KW-0274">FAD</keyword>
<dbReference type="PANTHER" id="PTHR10961:SF7">
    <property type="entry name" value="FAD DEPENDENT OXIDOREDUCTASE DOMAIN-CONTAINING PROTEIN"/>
    <property type="match status" value="1"/>
</dbReference>
<evidence type="ECO:0000256" key="2">
    <source>
        <dbReference type="ARBA" id="ARBA00022630"/>
    </source>
</evidence>
<evidence type="ECO:0000256" key="3">
    <source>
        <dbReference type="ARBA" id="ARBA00022827"/>
    </source>
</evidence>
<dbReference type="AlphaFoldDB" id="A0A830GSJ2"/>
<comment type="caution">
    <text evidence="6">The sequence shown here is derived from an EMBL/GenBank/DDBJ whole genome shotgun (WGS) entry which is preliminary data.</text>
</comment>
<dbReference type="InterPro" id="IPR006076">
    <property type="entry name" value="FAD-dep_OxRdtase"/>
</dbReference>
<keyword evidence="2" id="KW-0285">Flavoprotein</keyword>
<evidence type="ECO:0000259" key="5">
    <source>
        <dbReference type="Pfam" id="PF01266"/>
    </source>
</evidence>
<keyword evidence="4" id="KW-0560">Oxidoreductase</keyword>
<dbReference type="Pfam" id="PF01266">
    <property type="entry name" value="DAO"/>
    <property type="match status" value="1"/>
</dbReference>
<dbReference type="PANTHER" id="PTHR10961">
    <property type="entry name" value="PEROXISOMAL SARCOSINE OXIDASE"/>
    <property type="match status" value="1"/>
</dbReference>
<dbReference type="OrthoDB" id="168391at2157"/>
<sequence>MYDVVIIGAGSTGSSAAYHLAKMGYRVAVVDKRGVGQGMTAYSSGIVRAFYSVREVAEMALYSLKFFQGFEREFGVPAYMRTGLLVIAGDYLRDNVEMLRSMGVRIELIDAERVHELIGAEIGEGEVAAWEDDAGYADTTMVANAFATRAKELGASFIVDEAKLDVRGGRPRAITSRHGELMADKYVVAVGVWANKVLPVELPLNIVPEKTLRVKVDRRVPIFFDAINNFYMRPEGESNALLGDLDPGMASADPDSFNPLDRPGIDEAVRYMESAAKRLGWASNMGYIDGWGGLYDVTPDWMPILDEPIKGIVTCVGLSGHGFKLSPALGLMVAEMVRDGRPSSFADVFRLSRFKALSSIRSKYSQGILG</sequence>
<organism evidence="6 7">
    <name type="scientific">Thermocladium modestius</name>
    <dbReference type="NCBI Taxonomy" id="62609"/>
    <lineage>
        <taxon>Archaea</taxon>
        <taxon>Thermoproteota</taxon>
        <taxon>Thermoprotei</taxon>
        <taxon>Thermoproteales</taxon>
        <taxon>Thermoproteaceae</taxon>
        <taxon>Thermocladium</taxon>
    </lineage>
</organism>
<dbReference type="Gene3D" id="3.30.9.10">
    <property type="entry name" value="D-Amino Acid Oxidase, subunit A, domain 2"/>
    <property type="match status" value="1"/>
</dbReference>
<dbReference type="Gene3D" id="3.50.50.60">
    <property type="entry name" value="FAD/NAD(P)-binding domain"/>
    <property type="match status" value="1"/>
</dbReference>
<dbReference type="SUPFAM" id="SSF51905">
    <property type="entry name" value="FAD/NAD(P)-binding domain"/>
    <property type="match status" value="1"/>
</dbReference>
<evidence type="ECO:0000313" key="7">
    <source>
        <dbReference type="Proteomes" id="UP000610960"/>
    </source>
</evidence>
<feature type="domain" description="FAD dependent oxidoreductase" evidence="5">
    <location>
        <begin position="3"/>
        <end position="336"/>
    </location>
</feature>
<reference evidence="6" key="1">
    <citation type="journal article" date="2014" name="Int. J. Syst. Evol. Microbiol.">
        <title>Complete genome sequence of Corynebacterium casei LMG S-19264T (=DSM 44701T), isolated from a smear-ripened cheese.</title>
        <authorList>
            <consortium name="US DOE Joint Genome Institute (JGI-PGF)"/>
            <person name="Walter F."/>
            <person name="Albersmeier A."/>
            <person name="Kalinowski J."/>
            <person name="Ruckert C."/>
        </authorList>
    </citation>
    <scope>NUCLEOTIDE SEQUENCE</scope>
    <source>
        <strain evidence="6">JCM 10088</strain>
    </source>
</reference>
<dbReference type="Proteomes" id="UP000610960">
    <property type="component" value="Unassembled WGS sequence"/>
</dbReference>
<gene>
    <name evidence="6" type="ORF">GCM10007981_07320</name>
</gene>
<evidence type="ECO:0000313" key="6">
    <source>
        <dbReference type="EMBL" id="GGP20201.1"/>
    </source>
</evidence>
<proteinExistence type="predicted"/>
<evidence type="ECO:0000256" key="1">
    <source>
        <dbReference type="ARBA" id="ARBA00001974"/>
    </source>
</evidence>
<reference evidence="6" key="2">
    <citation type="submission" date="2020-09" db="EMBL/GenBank/DDBJ databases">
        <authorList>
            <person name="Sun Q."/>
            <person name="Ohkuma M."/>
        </authorList>
    </citation>
    <scope>NUCLEOTIDE SEQUENCE</scope>
    <source>
        <strain evidence="6">JCM 10088</strain>
    </source>
</reference>
<protein>
    <submittedName>
        <fullName evidence="6">Oxidoreductase</fullName>
    </submittedName>
</protein>
<dbReference type="PRINTS" id="PR00411">
    <property type="entry name" value="PNDRDTASEI"/>
</dbReference>
<evidence type="ECO:0000256" key="4">
    <source>
        <dbReference type="ARBA" id="ARBA00023002"/>
    </source>
</evidence>
<accession>A0A830GSJ2</accession>
<dbReference type="RefSeq" id="WP_188596097.1">
    <property type="nucleotide sequence ID" value="NZ_BMNL01000002.1"/>
</dbReference>
<dbReference type="InterPro" id="IPR045170">
    <property type="entry name" value="MTOX"/>
</dbReference>
<keyword evidence="7" id="KW-1185">Reference proteome</keyword>
<dbReference type="InterPro" id="IPR036188">
    <property type="entry name" value="FAD/NAD-bd_sf"/>
</dbReference>